<dbReference type="Proteomes" id="UP000019772">
    <property type="component" value="Chromosome"/>
</dbReference>
<dbReference type="HOGENOM" id="CLU_204348_1_0_9"/>
<dbReference type="Pfam" id="PF12669">
    <property type="entry name" value="FeoB_associated"/>
    <property type="match status" value="1"/>
</dbReference>
<organism evidence="2 3">
    <name type="scientific">Paenibacillus sabinae T27</name>
    <dbReference type="NCBI Taxonomy" id="1268072"/>
    <lineage>
        <taxon>Bacteria</taxon>
        <taxon>Bacillati</taxon>
        <taxon>Bacillota</taxon>
        <taxon>Bacilli</taxon>
        <taxon>Bacillales</taxon>
        <taxon>Paenibacillaceae</taxon>
        <taxon>Paenibacillus</taxon>
    </lineage>
</organism>
<name>X4Z9B9_9BACL</name>
<dbReference type="eggNOG" id="ENOG503064W">
    <property type="taxonomic scope" value="Bacteria"/>
</dbReference>
<evidence type="ECO:0000313" key="3">
    <source>
        <dbReference type="Proteomes" id="UP000019772"/>
    </source>
</evidence>
<dbReference type="PATRIC" id="fig|1268072.3.peg.1389"/>
<evidence type="ECO:0008006" key="4">
    <source>
        <dbReference type="Google" id="ProtNLM"/>
    </source>
</evidence>
<dbReference type="EMBL" id="CP004078">
    <property type="protein sequence ID" value="AHV96271.1"/>
    <property type="molecule type" value="Genomic_DNA"/>
</dbReference>
<reference evidence="2 3" key="1">
    <citation type="journal article" date="2014" name="PLoS Genet.">
        <title>Comparative Genomic Analysis of N2-Fixing and Non-N2-Fixing Paenibacillus spp.: Organization, Evolution and Expression of the Nitrogen Fixation Genes.</title>
        <authorList>
            <person name="Xie J.B."/>
            <person name="Du Z."/>
            <person name="Bai L."/>
            <person name="Tian C."/>
            <person name="Zhang Y."/>
            <person name="Xie J.Y."/>
            <person name="Wang T."/>
            <person name="Liu X."/>
            <person name="Chen X."/>
            <person name="Cheng Q."/>
            <person name="Chen S."/>
            <person name="Li J."/>
        </authorList>
    </citation>
    <scope>NUCLEOTIDE SEQUENCE [LARGE SCALE GENOMIC DNA]</scope>
    <source>
        <strain evidence="2 3">T27</strain>
    </source>
</reference>
<sequence length="74" mass="7640">MSLLINVLIAGAIFGYSGWILYRHVQKGKKGACAGCDKGKSCEAASMNSPLSCCGPENNNVPPAGMQHSSQAGL</sequence>
<keyword evidence="1" id="KW-0812">Transmembrane</keyword>
<evidence type="ECO:0000313" key="2">
    <source>
        <dbReference type="EMBL" id="AHV96271.1"/>
    </source>
</evidence>
<keyword evidence="1" id="KW-1133">Transmembrane helix</keyword>
<accession>X4Z9B9</accession>
<keyword evidence="1" id="KW-0472">Membrane</keyword>
<keyword evidence="3" id="KW-1185">Reference proteome</keyword>
<protein>
    <recommendedName>
        <fullName evidence="4">FeoB-associated Cys-rich membrane protein</fullName>
    </recommendedName>
</protein>
<evidence type="ECO:0000256" key="1">
    <source>
        <dbReference type="SAM" id="Phobius"/>
    </source>
</evidence>
<feature type="transmembrane region" description="Helical" evidence="1">
    <location>
        <begin position="6"/>
        <end position="22"/>
    </location>
</feature>
<dbReference type="AlphaFoldDB" id="X4Z9B9"/>
<gene>
    <name evidence="2" type="ORF">PSAB_06685</name>
</gene>
<dbReference type="KEGG" id="psab:PSAB_06685"/>
<dbReference type="STRING" id="1268072.PSAB_06685"/>
<proteinExistence type="predicted"/>